<dbReference type="CDD" id="cd03235">
    <property type="entry name" value="ABC_Metallic_Cations"/>
    <property type="match status" value="1"/>
</dbReference>
<dbReference type="InterPro" id="IPR003593">
    <property type="entry name" value="AAA+_ATPase"/>
</dbReference>
<dbReference type="PANTHER" id="PTHR42734">
    <property type="entry name" value="METAL TRANSPORT SYSTEM ATP-BINDING PROTEIN TM_0124-RELATED"/>
    <property type="match status" value="1"/>
</dbReference>
<keyword evidence="4 6" id="KW-0067">ATP-binding</keyword>
<dbReference type="EMBL" id="CACVAS010000036">
    <property type="protein sequence ID" value="CAA6804818.1"/>
    <property type="molecule type" value="Genomic_DNA"/>
</dbReference>
<dbReference type="PROSITE" id="PS00211">
    <property type="entry name" value="ABC_TRANSPORTER_1"/>
    <property type="match status" value="1"/>
</dbReference>
<dbReference type="InterPro" id="IPR027417">
    <property type="entry name" value="P-loop_NTPase"/>
</dbReference>
<evidence type="ECO:0000259" key="5">
    <source>
        <dbReference type="PROSITE" id="PS50893"/>
    </source>
</evidence>
<evidence type="ECO:0000256" key="2">
    <source>
        <dbReference type="ARBA" id="ARBA00022448"/>
    </source>
</evidence>
<dbReference type="GO" id="GO:0016887">
    <property type="term" value="F:ATP hydrolysis activity"/>
    <property type="evidence" value="ECO:0007669"/>
    <property type="project" value="InterPro"/>
</dbReference>
<evidence type="ECO:0000256" key="1">
    <source>
        <dbReference type="ARBA" id="ARBA00005417"/>
    </source>
</evidence>
<reference evidence="6" key="1">
    <citation type="submission" date="2020-01" db="EMBL/GenBank/DDBJ databases">
        <authorList>
            <person name="Meier V. D."/>
            <person name="Meier V D."/>
        </authorList>
    </citation>
    <scope>NUCLEOTIDE SEQUENCE</scope>
    <source>
        <strain evidence="6">HLG_WM_MAG_01</strain>
    </source>
</reference>
<evidence type="ECO:0000256" key="3">
    <source>
        <dbReference type="ARBA" id="ARBA00022741"/>
    </source>
</evidence>
<dbReference type="Gene3D" id="3.40.50.300">
    <property type="entry name" value="P-loop containing nucleotide triphosphate hydrolases"/>
    <property type="match status" value="1"/>
</dbReference>
<comment type="similarity">
    <text evidence="1">Belongs to the ABC transporter superfamily.</text>
</comment>
<dbReference type="GO" id="GO:0005524">
    <property type="term" value="F:ATP binding"/>
    <property type="evidence" value="ECO:0007669"/>
    <property type="project" value="UniProtKB-KW"/>
</dbReference>
<dbReference type="Pfam" id="PF00005">
    <property type="entry name" value="ABC_tran"/>
    <property type="match status" value="1"/>
</dbReference>
<keyword evidence="2" id="KW-0813">Transport</keyword>
<dbReference type="SMART" id="SM00382">
    <property type="entry name" value="AAA"/>
    <property type="match status" value="1"/>
</dbReference>
<dbReference type="PROSITE" id="PS50893">
    <property type="entry name" value="ABC_TRANSPORTER_2"/>
    <property type="match status" value="1"/>
</dbReference>
<sequence>MQLQTQTKVAIEASNLSFSYEKQIVLEDIHFQIKEKEFLAIIGPNGGGKSTLLKLILGINTLQKGKINIFNEPHTQQTQYIGYVPQNTNINTTFPISVLEVVMMGQNSLKQRIFGYKEKEKQQAYDALEKVNMREFASNTISELSGGQRQRVFIARALFSNPKILLLDEPTSSVDIQWSKQVYETLKTLNKEITVVVVSHDISVILQYATRAFHINKKLVNHGLDHIKNNFEHHDTHVCEVELLEMLGASRC</sequence>
<dbReference type="InterPro" id="IPR017871">
    <property type="entry name" value="ABC_transporter-like_CS"/>
</dbReference>
<keyword evidence="3" id="KW-0547">Nucleotide-binding</keyword>
<dbReference type="FunFam" id="3.40.50.300:FF:000134">
    <property type="entry name" value="Iron-enterobactin ABC transporter ATP-binding protein"/>
    <property type="match status" value="1"/>
</dbReference>
<gene>
    <name evidence="6" type="ORF">HELGO_WM2925</name>
</gene>
<dbReference type="SUPFAM" id="SSF52540">
    <property type="entry name" value="P-loop containing nucleoside triphosphate hydrolases"/>
    <property type="match status" value="1"/>
</dbReference>
<feature type="domain" description="ABC transporter" evidence="5">
    <location>
        <begin position="11"/>
        <end position="242"/>
    </location>
</feature>
<protein>
    <submittedName>
        <fullName evidence="6">Zinc ABC transporter, ATP-binding protein ZnuC</fullName>
    </submittedName>
</protein>
<accession>A0A6S6SF28</accession>
<name>A0A6S6SF28_9BACT</name>
<organism evidence="6">
    <name type="scientific">uncultured Sulfurovum sp</name>
    <dbReference type="NCBI Taxonomy" id="269237"/>
    <lineage>
        <taxon>Bacteria</taxon>
        <taxon>Pseudomonadati</taxon>
        <taxon>Campylobacterota</taxon>
        <taxon>Epsilonproteobacteria</taxon>
        <taxon>Campylobacterales</taxon>
        <taxon>Sulfurovaceae</taxon>
        <taxon>Sulfurovum</taxon>
        <taxon>environmental samples</taxon>
    </lineage>
</organism>
<evidence type="ECO:0000256" key="4">
    <source>
        <dbReference type="ARBA" id="ARBA00022840"/>
    </source>
</evidence>
<dbReference type="PANTHER" id="PTHR42734:SF17">
    <property type="entry name" value="METAL TRANSPORT SYSTEM ATP-BINDING PROTEIN TM_0124-RELATED"/>
    <property type="match status" value="1"/>
</dbReference>
<dbReference type="InterPro" id="IPR050153">
    <property type="entry name" value="Metal_Ion_Import_ABC"/>
</dbReference>
<dbReference type="AlphaFoldDB" id="A0A6S6SF28"/>
<proteinExistence type="inferred from homology"/>
<evidence type="ECO:0000313" key="6">
    <source>
        <dbReference type="EMBL" id="CAA6804818.1"/>
    </source>
</evidence>
<dbReference type="InterPro" id="IPR003439">
    <property type="entry name" value="ABC_transporter-like_ATP-bd"/>
</dbReference>